<dbReference type="SMART" id="SM00358">
    <property type="entry name" value="DSRM"/>
    <property type="match status" value="2"/>
</dbReference>
<dbReference type="Gene3D" id="3.30.160.20">
    <property type="match status" value="2"/>
</dbReference>
<evidence type="ECO:0000256" key="1">
    <source>
        <dbReference type="ARBA" id="ARBA00022737"/>
    </source>
</evidence>
<dbReference type="EMBL" id="JAXIOK010000005">
    <property type="protein sequence ID" value="KAK4770946.1"/>
    <property type="molecule type" value="Genomic_DNA"/>
</dbReference>
<dbReference type="CDD" id="cd19907">
    <property type="entry name" value="DSRM_AtDRB-like_rpt1"/>
    <property type="match status" value="1"/>
</dbReference>
<dbReference type="AlphaFoldDB" id="A0AAN7KX85"/>
<dbReference type="GO" id="GO:0010468">
    <property type="term" value="P:regulation of gene expression"/>
    <property type="evidence" value="ECO:0007669"/>
    <property type="project" value="TreeGrafter"/>
</dbReference>
<dbReference type="PANTHER" id="PTHR11207:SF1">
    <property type="entry name" value="DOUBLE-STRANDED RNA-BINDING PROTEIN 1"/>
    <property type="match status" value="1"/>
</dbReference>
<evidence type="ECO:0000256" key="4">
    <source>
        <dbReference type="PROSITE-ProRule" id="PRU00266"/>
    </source>
</evidence>
<dbReference type="Proteomes" id="UP001345219">
    <property type="component" value="Chromosome 24"/>
</dbReference>
<dbReference type="GO" id="GO:0006396">
    <property type="term" value="P:RNA processing"/>
    <property type="evidence" value="ECO:0007669"/>
    <property type="project" value="TreeGrafter"/>
</dbReference>
<evidence type="ECO:0000256" key="5">
    <source>
        <dbReference type="SAM" id="MobiDB-lite"/>
    </source>
</evidence>
<dbReference type="PROSITE" id="PS50137">
    <property type="entry name" value="DS_RBD"/>
    <property type="match status" value="2"/>
</dbReference>
<evidence type="ECO:0000256" key="3">
    <source>
        <dbReference type="ARBA" id="ARBA00037597"/>
    </source>
</evidence>
<accession>A0AAN7KX85</accession>
<dbReference type="PANTHER" id="PTHR11207">
    <property type="entry name" value="RIBONUCLEASE III"/>
    <property type="match status" value="1"/>
</dbReference>
<dbReference type="FunFam" id="3.30.160.20:FF:000047">
    <property type="entry name" value="double-stranded RNA-binding protein 1"/>
    <property type="match status" value="1"/>
</dbReference>
<evidence type="ECO:0000259" key="6">
    <source>
        <dbReference type="PROSITE" id="PS50137"/>
    </source>
</evidence>
<feature type="region of interest" description="Disordered" evidence="5">
    <location>
        <begin position="202"/>
        <end position="225"/>
    </location>
</feature>
<evidence type="ECO:0000313" key="7">
    <source>
        <dbReference type="EMBL" id="KAK4770946.1"/>
    </source>
</evidence>
<dbReference type="InterPro" id="IPR014720">
    <property type="entry name" value="dsRBD_dom"/>
</dbReference>
<proteinExistence type="predicted"/>
<name>A0AAN7KX85_9MYRT</name>
<comment type="caution">
    <text evidence="7">The sequence shown here is derived from an EMBL/GenBank/DDBJ whole genome shotgun (WGS) entry which is preliminary data.</text>
</comment>
<evidence type="ECO:0000313" key="8">
    <source>
        <dbReference type="Proteomes" id="UP001345219"/>
    </source>
</evidence>
<sequence>MPSNGAQSGVSSCYVFKSRLQEYAQKAGLPTPVYETIKEGPSHEPSFKSAVIVNDIRYDSLPGFFNRKAAEQSAAEVALLELSKSGEVTECISQPVHETGLCKNLLQEYAQKMNYAIPLYVCQKYEMLGRRVLFTCTVEVGGIRYVGTAAGTKKEAEIKAARTALIAIRSGASESSKEPTDGGTRLTVIPCKKRGPEMEIGSVSKATENSLKPKNARIKKKASKRKLPRNKFCCNQLANAEHSNTRTSEAGASSSPKRQWAIHPMSHHHSGGLVINGGIANSLGSFCRVDVNSQNSNPWTQVNTYSQLCNAESASLQFLEADRSSLLFGQQAMGPMRYPQVGGYNPPGGGLVINGGMVNSADNYCINNAHSQNSNPQTLVVGNSQLDNTGNLDPKFLEVNGFSLPIEQQTMDPLRLQQVGGSSIITNEVDNSEEGFHHHSVNSTHELPSTSNIIIENNDAPAAGMSSIEYRDTTALSTKGKEEHRANEACSISGGQSDTAILETSTNIILAGTNQPSERIQAGAN</sequence>
<dbReference type="GO" id="GO:0003725">
    <property type="term" value="F:double-stranded RNA binding"/>
    <property type="evidence" value="ECO:0007669"/>
    <property type="project" value="InterPro"/>
</dbReference>
<keyword evidence="8" id="KW-1185">Reference proteome</keyword>
<protein>
    <recommendedName>
        <fullName evidence="6">DRBM domain-containing protein</fullName>
    </recommendedName>
</protein>
<keyword evidence="2 4" id="KW-0694">RNA-binding</keyword>
<comment type="function">
    <text evidence="3">Binds double-stranded RNA.</text>
</comment>
<feature type="domain" description="DRBM" evidence="6">
    <location>
        <begin position="15"/>
        <end position="84"/>
    </location>
</feature>
<dbReference type="GO" id="GO:0005634">
    <property type="term" value="C:nucleus"/>
    <property type="evidence" value="ECO:0007669"/>
    <property type="project" value="TreeGrafter"/>
</dbReference>
<dbReference type="GO" id="GO:0004525">
    <property type="term" value="F:ribonuclease III activity"/>
    <property type="evidence" value="ECO:0007669"/>
    <property type="project" value="TreeGrafter"/>
</dbReference>
<gene>
    <name evidence="7" type="ORF">SAY87_031478</name>
</gene>
<feature type="domain" description="DRBM" evidence="6">
    <location>
        <begin position="101"/>
        <end position="170"/>
    </location>
</feature>
<dbReference type="InterPro" id="IPR044450">
    <property type="entry name" value="AtDRB-like_DSRM_1"/>
</dbReference>
<organism evidence="7 8">
    <name type="scientific">Trapa incisa</name>
    <dbReference type="NCBI Taxonomy" id="236973"/>
    <lineage>
        <taxon>Eukaryota</taxon>
        <taxon>Viridiplantae</taxon>
        <taxon>Streptophyta</taxon>
        <taxon>Embryophyta</taxon>
        <taxon>Tracheophyta</taxon>
        <taxon>Spermatophyta</taxon>
        <taxon>Magnoliopsida</taxon>
        <taxon>eudicotyledons</taxon>
        <taxon>Gunneridae</taxon>
        <taxon>Pentapetalae</taxon>
        <taxon>rosids</taxon>
        <taxon>malvids</taxon>
        <taxon>Myrtales</taxon>
        <taxon>Lythraceae</taxon>
        <taxon>Trapa</taxon>
    </lineage>
</organism>
<keyword evidence="1" id="KW-0677">Repeat</keyword>
<feature type="compositionally biased region" description="Basic residues" evidence="5">
    <location>
        <begin position="214"/>
        <end position="225"/>
    </location>
</feature>
<dbReference type="SUPFAM" id="SSF54768">
    <property type="entry name" value="dsRNA-binding domain-like"/>
    <property type="match status" value="2"/>
</dbReference>
<dbReference type="Pfam" id="PF00035">
    <property type="entry name" value="dsrm"/>
    <property type="match status" value="2"/>
</dbReference>
<evidence type="ECO:0000256" key="2">
    <source>
        <dbReference type="ARBA" id="ARBA00022884"/>
    </source>
</evidence>
<reference evidence="7 8" key="1">
    <citation type="journal article" date="2023" name="Hortic Res">
        <title>Pangenome of water caltrop reveals structural variations and asymmetric subgenome divergence after allopolyploidization.</title>
        <authorList>
            <person name="Zhang X."/>
            <person name="Chen Y."/>
            <person name="Wang L."/>
            <person name="Yuan Y."/>
            <person name="Fang M."/>
            <person name="Shi L."/>
            <person name="Lu R."/>
            <person name="Comes H.P."/>
            <person name="Ma Y."/>
            <person name="Chen Y."/>
            <person name="Huang G."/>
            <person name="Zhou Y."/>
            <person name="Zheng Z."/>
            <person name="Qiu Y."/>
        </authorList>
    </citation>
    <scope>NUCLEOTIDE SEQUENCE [LARGE SCALE GENOMIC DNA]</scope>
    <source>
        <tissue evidence="7">Roots</tissue>
    </source>
</reference>